<sequence>MIGTAFILLCATAVNLADLDDTDNFYENGCPKDTNIDKLLPHENCGQYYQCFHGALISRFCPNGLNFNADLERCDWHSRCNVRVEVNKTVFEELDSNNPRDASLICSSPDSNDVLVAHENCDEFYKCSHGRPVALKCAPNLLYNTLTEKCDLEDNVDCGERVGGISESTFTISKRARNLKDPNSIEEIKNYNLDPSQASILCKSSQSDGMLIAHEYCHMFYKCSRGIPVTVRCPNKLFYDPIKGHCDWPVHVHCGNRIIPKDDSNINAVTEEKSYDYEENETSGGDEDTSINGLCAAENTEGVVAPHEKCNQFYKCSGKEPVAFECPGNLLFNTKKAFCDWPNNVDCGARAESVGSYGSKEKKARIICSAKGSDGVMATHQRCDKFYKCRDGLPVGIKCPGMLLYNSKTQKCDWPTHVNCTNRTVPKNGHPPHIYYSKDDIDSESGNHNEDNNDENNIDRDKTNIEKENSEMNNFENERGYENNVDNRLHGDNNIENEIANAENNLENGNVYANKKSRNIASEYGKINLFLKDASRICASTVLFLLYATAISLANSDDIDLDGFYENGCPIDASIKKFMPHEDCRQYYKCHHGGQIARYCPNGLHFNAEKERCEWMASCQQKLIREYEKFESGKESDSASDNNNVEELDSDNPGDAIKICESPDSTGVLVAHENCNEFYKCTYGRPVSLKCARNLLFNTMTEKCDWAHNVDCGERISPAKDKHFTVYEAMDDVTMPYLEEEIEHSNSDPNQANLICSNKNSDGVLIAHEYCNRFYKCVAGAPYTVKCPINLLFNPIKGHCDWPRKVDCDNRIISDEEQINEEQKIETKKKEIPSVVQNRLSKRAVNICASKKSEGVAIAHELCSHFYKCSKKEPVAFSCPGNLLFNAKQNYCDWPKKVDCGDRTVIGNIGERDSSEDNDTGDFRQAVTVCSAEGSDGVMLAHDRCNKFYECHDGHPVVVECAPKLLYNPETESCDWPTYVNCSDRKYS</sequence>
<evidence type="ECO:0000313" key="1">
    <source>
        <dbReference type="EMBL" id="KAJ8718528.1"/>
    </source>
</evidence>
<organism evidence="1 2">
    <name type="scientific">Mythimna loreyi</name>
    <dbReference type="NCBI Taxonomy" id="667449"/>
    <lineage>
        <taxon>Eukaryota</taxon>
        <taxon>Metazoa</taxon>
        <taxon>Ecdysozoa</taxon>
        <taxon>Arthropoda</taxon>
        <taxon>Hexapoda</taxon>
        <taxon>Insecta</taxon>
        <taxon>Pterygota</taxon>
        <taxon>Neoptera</taxon>
        <taxon>Endopterygota</taxon>
        <taxon>Lepidoptera</taxon>
        <taxon>Glossata</taxon>
        <taxon>Ditrysia</taxon>
        <taxon>Noctuoidea</taxon>
        <taxon>Noctuidae</taxon>
        <taxon>Noctuinae</taxon>
        <taxon>Hadenini</taxon>
        <taxon>Mythimna</taxon>
    </lineage>
</organism>
<dbReference type="EMBL" id="CM056789">
    <property type="protein sequence ID" value="KAJ8718528.1"/>
    <property type="molecule type" value="Genomic_DNA"/>
</dbReference>
<comment type="caution">
    <text evidence="1">The sequence shown here is derived from an EMBL/GenBank/DDBJ whole genome shotgun (WGS) entry which is preliminary data.</text>
</comment>
<proteinExistence type="predicted"/>
<dbReference type="Proteomes" id="UP001231649">
    <property type="component" value="Chromosome 13"/>
</dbReference>
<accession>A0ACC2QIT8</accession>
<name>A0ACC2QIT8_9NEOP</name>
<evidence type="ECO:0000313" key="2">
    <source>
        <dbReference type="Proteomes" id="UP001231649"/>
    </source>
</evidence>
<reference evidence="1" key="1">
    <citation type="submission" date="2023-03" db="EMBL/GenBank/DDBJ databases">
        <title>Chromosome-level genomes of two armyworms, Mythimna separata and Mythimna loreyi, provide insights into the biosynthesis and reception of sex pheromones.</title>
        <authorList>
            <person name="Zhao H."/>
        </authorList>
    </citation>
    <scope>NUCLEOTIDE SEQUENCE</scope>
    <source>
        <strain evidence="1">BeijingLab</strain>
    </source>
</reference>
<keyword evidence="2" id="KW-1185">Reference proteome</keyword>
<protein>
    <submittedName>
        <fullName evidence="1">Uncharacterized protein</fullName>
    </submittedName>
</protein>
<gene>
    <name evidence="1" type="ORF">PYW08_002765</name>
</gene>